<evidence type="ECO:0000256" key="5">
    <source>
        <dbReference type="ARBA" id="ARBA00022592"/>
    </source>
</evidence>
<keyword evidence="8 11" id="KW-1133">Transmembrane helix</keyword>
<evidence type="ECO:0000256" key="11">
    <source>
        <dbReference type="RuleBase" id="RU363058"/>
    </source>
</evidence>
<comment type="similarity">
    <text evidence="2">Belongs to the inorganic phosphate transporter (PiT) (TC 2.A.20) family. Pit subfamily.</text>
</comment>
<dbReference type="PANTHER" id="PTHR11101">
    <property type="entry name" value="PHOSPHATE TRANSPORTER"/>
    <property type="match status" value="1"/>
</dbReference>
<keyword evidence="13" id="KW-1185">Reference proteome</keyword>
<dbReference type="Proteomes" id="UP000018851">
    <property type="component" value="Chromosome"/>
</dbReference>
<dbReference type="GO" id="GO:0005886">
    <property type="term" value="C:plasma membrane"/>
    <property type="evidence" value="ECO:0007669"/>
    <property type="project" value="UniProtKB-SubCell"/>
</dbReference>
<organism evidence="12 13">
    <name type="scientific">Sphingomonas sanxanigenens DSM 19645 = NX02</name>
    <dbReference type="NCBI Taxonomy" id="1123269"/>
    <lineage>
        <taxon>Bacteria</taxon>
        <taxon>Pseudomonadati</taxon>
        <taxon>Pseudomonadota</taxon>
        <taxon>Alphaproteobacteria</taxon>
        <taxon>Sphingomonadales</taxon>
        <taxon>Sphingomonadaceae</taxon>
        <taxon>Sphingomonas</taxon>
    </lineage>
</organism>
<accession>W0A504</accession>
<evidence type="ECO:0000256" key="3">
    <source>
        <dbReference type="ARBA" id="ARBA00022448"/>
    </source>
</evidence>
<dbReference type="KEGG" id="ssan:NX02_01770"/>
<dbReference type="InterPro" id="IPR001204">
    <property type="entry name" value="Phos_transporter"/>
</dbReference>
<proteinExistence type="inferred from homology"/>
<dbReference type="PATRIC" id="fig|1123269.5.peg.357"/>
<keyword evidence="7" id="KW-0769">Symport</keyword>
<dbReference type="EMBL" id="CP006644">
    <property type="protein sequence ID" value="AHE52116.1"/>
    <property type="molecule type" value="Genomic_DNA"/>
</dbReference>
<feature type="transmembrane region" description="Helical" evidence="11">
    <location>
        <begin position="256"/>
        <end position="273"/>
    </location>
</feature>
<reference evidence="12 13" key="1">
    <citation type="submission" date="2013-07" db="EMBL/GenBank/DDBJ databases">
        <title>Completed genome of Sphingomonas sanxanigenens NX02.</title>
        <authorList>
            <person name="Ma T."/>
            <person name="Huang H."/>
            <person name="Wu M."/>
            <person name="Li X."/>
            <person name="Li G."/>
        </authorList>
    </citation>
    <scope>NUCLEOTIDE SEQUENCE [LARGE SCALE GENOMIC DNA]</scope>
    <source>
        <strain evidence="12 13">NX02</strain>
    </source>
</reference>
<dbReference type="GO" id="GO:0035435">
    <property type="term" value="P:phosphate ion transmembrane transport"/>
    <property type="evidence" value="ECO:0007669"/>
    <property type="project" value="TreeGrafter"/>
</dbReference>
<keyword evidence="3 11" id="KW-0813">Transport</keyword>
<keyword evidence="9 11" id="KW-0472">Membrane</keyword>
<keyword evidence="6 11" id="KW-0812">Transmembrane</keyword>
<evidence type="ECO:0000256" key="1">
    <source>
        <dbReference type="ARBA" id="ARBA00004651"/>
    </source>
</evidence>
<name>W0A504_9SPHN</name>
<feature type="transmembrane region" description="Helical" evidence="11">
    <location>
        <begin position="529"/>
        <end position="550"/>
    </location>
</feature>
<dbReference type="STRING" id="1123269.NX02_01770"/>
<feature type="transmembrane region" description="Helical" evidence="11">
    <location>
        <begin position="214"/>
        <end position="236"/>
    </location>
</feature>
<keyword evidence="4" id="KW-1003">Cell membrane</keyword>
<dbReference type="GO" id="GO:0015293">
    <property type="term" value="F:symporter activity"/>
    <property type="evidence" value="ECO:0007669"/>
    <property type="project" value="UniProtKB-KW"/>
</dbReference>
<feature type="transmembrane region" description="Helical" evidence="11">
    <location>
        <begin position="36"/>
        <end position="54"/>
    </location>
</feature>
<evidence type="ECO:0000256" key="10">
    <source>
        <dbReference type="ARBA" id="ARBA00047348"/>
    </source>
</evidence>
<evidence type="ECO:0000256" key="2">
    <source>
        <dbReference type="ARBA" id="ARBA00005342"/>
    </source>
</evidence>
<feature type="transmembrane region" description="Helical" evidence="11">
    <location>
        <begin position="177"/>
        <end position="194"/>
    </location>
</feature>
<feature type="transmembrane region" description="Helical" evidence="11">
    <location>
        <begin position="119"/>
        <end position="139"/>
    </location>
</feature>
<dbReference type="GO" id="GO:0005315">
    <property type="term" value="F:phosphate transmembrane transporter activity"/>
    <property type="evidence" value="ECO:0007669"/>
    <property type="project" value="InterPro"/>
</dbReference>
<dbReference type="eggNOG" id="COG0306">
    <property type="taxonomic scope" value="Bacteria"/>
</dbReference>
<dbReference type="HOGENOM" id="CLU_015355_4_0_5"/>
<feature type="transmembrane region" description="Helical" evidence="11">
    <location>
        <begin position="66"/>
        <end position="86"/>
    </location>
</feature>
<comment type="subcellular location">
    <subcellularLocation>
        <location evidence="1">Cell membrane</location>
        <topology evidence="1">Multi-pass membrane protein</topology>
    </subcellularLocation>
    <subcellularLocation>
        <location evidence="11">Membrane</location>
        <topology evidence="11">Multi-pass membrane protein</topology>
    </subcellularLocation>
</comment>
<evidence type="ECO:0000256" key="7">
    <source>
        <dbReference type="ARBA" id="ARBA00022847"/>
    </source>
</evidence>
<protein>
    <recommendedName>
        <fullName evidence="11">Phosphate transporter</fullName>
    </recommendedName>
</protein>
<sequence>MSATVAMDAAGAQPDLGRPDLGRPDLDKGLGIAGKIGFLATIVAALVYVAYSIYADAAAAGVEPTTYLPFALLFVALLIALGFEFVNGFHDTANAVATVIYTNAMPANVAVVWSGFFNFLGVLLSSGAVAFGIVSLLPVELILQVGSNAGFAMVFALLIAAILWNLATWWLGIPSSSSHTLIGSIIGVGVANALMHGKSGTAGVDWSKATEIGYALLVSPLIGFGVAALLLIAMKLLVRNKALYEAPRDGVPPPPWIRGLLIFTCTGVSFAHGSNDGQKGMGLIMLILIGTVPTAYALNRAVPAQYTTEFHERSRAVQLALGQPAPAPAPVAADADADADAAAARREVTRYIADKSFTPDTTGALAVLVHDVDRQVTEYGSLAKVPAAAVSNMRNDMYLASEAIKRLGSEKAAGLSEPQQATLKTYKGSLDAGTRFIPTWVKVAVAFALGLGTMVGWKRIVVTVGEKIGKTHLTYAQGAAAELVAMGTIFGADHLGLPVSTTHVLSSGVAGTMAANRSGLQASTVRNLLTAWVLTLPASIILAGLLYMAFAQLI</sequence>
<evidence type="ECO:0000256" key="6">
    <source>
        <dbReference type="ARBA" id="ARBA00022692"/>
    </source>
</evidence>
<evidence type="ECO:0000313" key="12">
    <source>
        <dbReference type="EMBL" id="AHE52116.1"/>
    </source>
</evidence>
<feature type="transmembrane region" description="Helical" evidence="11">
    <location>
        <begin position="151"/>
        <end position="171"/>
    </location>
</feature>
<evidence type="ECO:0000256" key="8">
    <source>
        <dbReference type="ARBA" id="ARBA00022989"/>
    </source>
</evidence>
<comment type="catalytic activity">
    <reaction evidence="10">
        <text>phosphate(in) + H(+)(in) = phosphate(out) + H(+)(out)</text>
        <dbReference type="Rhea" id="RHEA:29939"/>
        <dbReference type="ChEBI" id="CHEBI:15378"/>
        <dbReference type="ChEBI" id="CHEBI:43474"/>
    </reaction>
</comment>
<evidence type="ECO:0000256" key="4">
    <source>
        <dbReference type="ARBA" id="ARBA00022475"/>
    </source>
</evidence>
<dbReference type="AlphaFoldDB" id="W0A504"/>
<gene>
    <name evidence="12" type="ORF">NX02_01770</name>
</gene>
<evidence type="ECO:0000313" key="13">
    <source>
        <dbReference type="Proteomes" id="UP000018851"/>
    </source>
</evidence>
<keyword evidence="5 11" id="KW-0592">Phosphate transport</keyword>
<feature type="transmembrane region" description="Helical" evidence="11">
    <location>
        <begin position="280"/>
        <end position="298"/>
    </location>
</feature>
<evidence type="ECO:0000256" key="9">
    <source>
        <dbReference type="ARBA" id="ARBA00023136"/>
    </source>
</evidence>
<dbReference type="PANTHER" id="PTHR11101:SF65">
    <property type="entry name" value="LOW-AFFINITY INORGANIC PHOSPHATE TRANSPORTER PITA-RELATED"/>
    <property type="match status" value="1"/>
</dbReference>
<dbReference type="Pfam" id="PF01384">
    <property type="entry name" value="PHO4"/>
    <property type="match status" value="1"/>
</dbReference>